<dbReference type="PANTHER" id="PTHR10039:SF16">
    <property type="entry name" value="GPI INOSITOL-DEACYLASE"/>
    <property type="match status" value="1"/>
</dbReference>
<evidence type="ECO:0000313" key="5">
    <source>
        <dbReference type="EMBL" id="KAK5080881.1"/>
    </source>
</evidence>
<feature type="domain" description="NACHT" evidence="4">
    <location>
        <begin position="220"/>
        <end position="364"/>
    </location>
</feature>
<evidence type="ECO:0000256" key="1">
    <source>
        <dbReference type="ARBA" id="ARBA00022737"/>
    </source>
</evidence>
<dbReference type="Gene3D" id="1.25.40.20">
    <property type="entry name" value="Ankyrin repeat-containing domain"/>
    <property type="match status" value="1"/>
</dbReference>
<feature type="repeat" description="ANK" evidence="2">
    <location>
        <begin position="750"/>
        <end position="782"/>
    </location>
</feature>
<feature type="coiled-coil region" evidence="3">
    <location>
        <begin position="73"/>
        <end position="100"/>
    </location>
</feature>
<dbReference type="Proteomes" id="UP001309876">
    <property type="component" value="Unassembled WGS sequence"/>
</dbReference>
<comment type="caution">
    <text evidence="5">The sequence shown here is derived from an EMBL/GenBank/DDBJ whole genome shotgun (WGS) entry which is preliminary data.</text>
</comment>
<dbReference type="AlphaFoldDB" id="A0AAN7ST96"/>
<dbReference type="PROSITE" id="PS50297">
    <property type="entry name" value="ANK_REP_REGION"/>
    <property type="match status" value="2"/>
</dbReference>
<dbReference type="SUPFAM" id="SSF52540">
    <property type="entry name" value="P-loop containing nucleoside triphosphate hydrolases"/>
    <property type="match status" value="1"/>
</dbReference>
<dbReference type="Pfam" id="PF24883">
    <property type="entry name" value="NPHP3_N"/>
    <property type="match status" value="1"/>
</dbReference>
<dbReference type="Pfam" id="PF12796">
    <property type="entry name" value="Ank_2"/>
    <property type="match status" value="1"/>
</dbReference>
<evidence type="ECO:0000259" key="4">
    <source>
        <dbReference type="PROSITE" id="PS50837"/>
    </source>
</evidence>
<dbReference type="InterPro" id="IPR054471">
    <property type="entry name" value="GPIID_WHD"/>
</dbReference>
<feature type="repeat" description="ANK" evidence="2">
    <location>
        <begin position="720"/>
        <end position="749"/>
    </location>
</feature>
<sequence length="816" mass="91777">MGDPLSVAASVAGLVSLGLQTTEYLYKYYAAYKDREEDLAKTTNRLSDLLQILSVIDEVLRLRKWRSDEQTTLQNIENAIYRSEDVIQDLQEEVRKFQKEPTTNVTTAVRAVGRRAAYPFRKGTLAKLDEDVGAFRENLLIALQALHLKEHQNTQNDIEEVKHIVKSAQAQNLAAGVRQWLRAPDATVDYNAACTKRHAGTGRWFVQGPSFTAWLQRDNSFLWLYGFAGCGKSVLCSTAIQHAFRQQRGRAGSAIAFFFFTFNDESKQDVSALLRALLLQLSGQIAGVEADLAKLQDSTNHGTPAVPVLMEHLRQAVTRSRHVYIVLDALDECPAGNVRRDVLAMIQTMRQWSLPGLHLLVTSRDLPDIRDHLYSQDQTQDREYVALSDHNVRQDIHDYLIHHVDHDPGLRRWGDHRGKIKDYLTQHANGVFRWVDCQLQSLRDCPRSVRHLEKRLRDLPPSLDETYERMLCNIDAASQDDAQRILALLCCSTRPLSVNELIDALAIDLEGDKGFDADRRFEGTDDLLCICPGMIEVHLTTRQTDSSFSDDDTPAQAVRIAHFSVQEYLVSDRIKRGRAARFAISAAVEHARISQTCLLYLSDDKFLGQAMTPDLVEQYPFAMFAARYWYQHYRQADAESATHLSVKATMFLREHTMLDHWIRLHDPERPWRTKFDYGTSAKDRVSATYYAALLGLEDVLARVLSVSRADVNAQGGVYGNALYAASYKGHEAVVQILLEKGADVNAQGGEYGNALQAASLCGYERVVQMLLEKGADVNAQGGFYSDALEAASIGGHERVVQILLDTGALEDYEEEG</sequence>
<name>A0AAN7ST96_9EURO</name>
<dbReference type="Pfam" id="PF22939">
    <property type="entry name" value="WHD_GPIID"/>
    <property type="match status" value="1"/>
</dbReference>
<proteinExistence type="predicted"/>
<dbReference type="Pfam" id="PF17111">
    <property type="entry name" value="PigL_N"/>
    <property type="match status" value="1"/>
</dbReference>
<evidence type="ECO:0000256" key="3">
    <source>
        <dbReference type="SAM" id="Coils"/>
    </source>
</evidence>
<reference evidence="5 6" key="1">
    <citation type="submission" date="2023-08" db="EMBL/GenBank/DDBJ databases">
        <title>Black Yeasts Isolated from many extreme environments.</title>
        <authorList>
            <person name="Coleine C."/>
            <person name="Stajich J.E."/>
            <person name="Selbmann L."/>
        </authorList>
    </citation>
    <scope>NUCLEOTIDE SEQUENCE [LARGE SCALE GENOMIC DNA]</scope>
    <source>
        <strain evidence="5 6">CCFEE 5910</strain>
    </source>
</reference>
<dbReference type="PROSITE" id="PS50088">
    <property type="entry name" value="ANK_REPEAT"/>
    <property type="match status" value="2"/>
</dbReference>
<dbReference type="InterPro" id="IPR036770">
    <property type="entry name" value="Ankyrin_rpt-contain_sf"/>
</dbReference>
<dbReference type="SUPFAM" id="SSF48403">
    <property type="entry name" value="Ankyrin repeat"/>
    <property type="match status" value="1"/>
</dbReference>
<gene>
    <name evidence="5" type="ORF">LTR05_008197</name>
</gene>
<evidence type="ECO:0000256" key="2">
    <source>
        <dbReference type="PROSITE-ProRule" id="PRU00023"/>
    </source>
</evidence>
<evidence type="ECO:0000313" key="6">
    <source>
        <dbReference type="Proteomes" id="UP001309876"/>
    </source>
</evidence>
<dbReference type="PROSITE" id="PS50837">
    <property type="entry name" value="NACHT"/>
    <property type="match status" value="1"/>
</dbReference>
<keyword evidence="2" id="KW-0040">ANK repeat</keyword>
<keyword evidence="1" id="KW-0677">Repeat</keyword>
<dbReference type="InterPro" id="IPR056884">
    <property type="entry name" value="NPHP3-like_N"/>
</dbReference>
<keyword evidence="6" id="KW-1185">Reference proteome</keyword>
<keyword evidence="3" id="KW-0175">Coiled coil</keyword>
<protein>
    <recommendedName>
        <fullName evidence="4">NACHT domain-containing protein</fullName>
    </recommendedName>
</protein>
<dbReference type="Gene3D" id="3.40.50.300">
    <property type="entry name" value="P-loop containing nucleotide triphosphate hydrolases"/>
    <property type="match status" value="1"/>
</dbReference>
<organism evidence="5 6">
    <name type="scientific">Lithohypha guttulata</name>
    <dbReference type="NCBI Taxonomy" id="1690604"/>
    <lineage>
        <taxon>Eukaryota</taxon>
        <taxon>Fungi</taxon>
        <taxon>Dikarya</taxon>
        <taxon>Ascomycota</taxon>
        <taxon>Pezizomycotina</taxon>
        <taxon>Eurotiomycetes</taxon>
        <taxon>Chaetothyriomycetidae</taxon>
        <taxon>Chaetothyriales</taxon>
        <taxon>Trichomeriaceae</taxon>
        <taxon>Lithohypha</taxon>
    </lineage>
</organism>
<dbReference type="InterPro" id="IPR007111">
    <property type="entry name" value="NACHT_NTPase"/>
</dbReference>
<dbReference type="EMBL" id="JAVRRJ010000011">
    <property type="protein sequence ID" value="KAK5080881.1"/>
    <property type="molecule type" value="Genomic_DNA"/>
</dbReference>
<dbReference type="SMART" id="SM00248">
    <property type="entry name" value="ANK"/>
    <property type="match status" value="4"/>
</dbReference>
<accession>A0AAN7ST96</accession>
<dbReference type="InterPro" id="IPR031348">
    <property type="entry name" value="PigL_N"/>
</dbReference>
<dbReference type="InterPro" id="IPR002110">
    <property type="entry name" value="Ankyrin_rpt"/>
</dbReference>
<dbReference type="InterPro" id="IPR027417">
    <property type="entry name" value="P-loop_NTPase"/>
</dbReference>
<dbReference type="PANTHER" id="PTHR10039">
    <property type="entry name" value="AMELOGENIN"/>
    <property type="match status" value="1"/>
</dbReference>